<reference evidence="1 2" key="1">
    <citation type="submission" date="2012-06" db="EMBL/GenBank/DDBJ databases">
        <title>Finished chromosome of genome of Cylindrospermum stagnale PCC 7417.</title>
        <authorList>
            <consortium name="US DOE Joint Genome Institute"/>
            <person name="Gugger M."/>
            <person name="Coursin T."/>
            <person name="Rippka R."/>
            <person name="Tandeau De Marsac N."/>
            <person name="Huntemann M."/>
            <person name="Wei C.-L."/>
            <person name="Han J."/>
            <person name="Detter J.C."/>
            <person name="Han C."/>
            <person name="Tapia R."/>
            <person name="Chen A."/>
            <person name="Kyrpides N."/>
            <person name="Mavromatis K."/>
            <person name="Markowitz V."/>
            <person name="Szeto E."/>
            <person name="Ivanova N."/>
            <person name="Pagani I."/>
            <person name="Pati A."/>
            <person name="Goodwin L."/>
            <person name="Nordberg H.P."/>
            <person name="Cantor M.N."/>
            <person name="Hua S.X."/>
            <person name="Woyke T."/>
            <person name="Kerfeld C.A."/>
        </authorList>
    </citation>
    <scope>NUCLEOTIDE SEQUENCE [LARGE SCALE GENOMIC DNA]</scope>
    <source>
        <strain evidence="1 2">PCC 7417</strain>
    </source>
</reference>
<gene>
    <name evidence="1" type="ORF">Cylst_5419</name>
</gene>
<keyword evidence="2" id="KW-1185">Reference proteome</keyword>
<dbReference type="RefSeq" id="WP_015210674.1">
    <property type="nucleotide sequence ID" value="NC_019757.1"/>
</dbReference>
<evidence type="ECO:0000313" key="2">
    <source>
        <dbReference type="Proteomes" id="UP000010475"/>
    </source>
</evidence>
<dbReference type="KEGG" id="csg:Cylst_5419"/>
<accession>K9X5S3</accession>
<dbReference type="STRING" id="56107.Cylst_5419"/>
<dbReference type="HOGENOM" id="CLU_2000135_0_0_3"/>
<dbReference type="EMBL" id="CP003642">
    <property type="protein sequence ID" value="AFZ27439.1"/>
    <property type="molecule type" value="Genomic_DNA"/>
</dbReference>
<protein>
    <submittedName>
        <fullName evidence="1">Uncharacterized protein</fullName>
    </submittedName>
</protein>
<proteinExistence type="predicted"/>
<evidence type="ECO:0000313" key="1">
    <source>
        <dbReference type="EMBL" id="AFZ27439.1"/>
    </source>
</evidence>
<sequence length="124" mass="14175">MKVLSTDECLEIMDLAIDHVAKESGNDAKSLTEKFNVLVKVDKEARRYWISETAYGYLQKLPEWRLLVEQIVSKYGYFSQDEWGEGAHIRFPKDDETFSDKLDIKDIIAVLLPETVSPPITPPG</sequence>
<organism evidence="1 2">
    <name type="scientific">Cylindrospermum stagnale PCC 7417</name>
    <dbReference type="NCBI Taxonomy" id="56107"/>
    <lineage>
        <taxon>Bacteria</taxon>
        <taxon>Bacillati</taxon>
        <taxon>Cyanobacteriota</taxon>
        <taxon>Cyanophyceae</taxon>
        <taxon>Nostocales</taxon>
        <taxon>Nostocaceae</taxon>
        <taxon>Cylindrospermum</taxon>
    </lineage>
</organism>
<dbReference type="AlphaFoldDB" id="K9X5S3"/>
<dbReference type="Proteomes" id="UP000010475">
    <property type="component" value="Chromosome"/>
</dbReference>
<name>K9X5S3_9NOST</name>